<dbReference type="EMBL" id="SACT01000010">
    <property type="protein sequence ID" value="RVT48386.1"/>
    <property type="molecule type" value="Genomic_DNA"/>
</dbReference>
<proteinExistence type="predicted"/>
<reference evidence="1 2" key="1">
    <citation type="submission" date="2019-01" db="EMBL/GenBank/DDBJ databases">
        <authorList>
            <person name="Chen W.-M."/>
        </authorList>
    </citation>
    <scope>NUCLEOTIDE SEQUENCE [LARGE SCALE GENOMIC DNA]</scope>
    <source>
        <strain evidence="1 2">ICH-3</strain>
    </source>
</reference>
<evidence type="ECO:0000313" key="2">
    <source>
        <dbReference type="Proteomes" id="UP000288178"/>
    </source>
</evidence>
<comment type="caution">
    <text evidence="1">The sequence shown here is derived from an EMBL/GenBank/DDBJ whole genome shotgun (WGS) entry which is preliminary data.</text>
</comment>
<dbReference type="OrthoDB" id="8912289at2"/>
<protein>
    <submittedName>
        <fullName evidence="1">Uncharacterized protein</fullName>
    </submittedName>
</protein>
<accession>A0A3S2ULK5</accession>
<organism evidence="1 2">
    <name type="scientific">Rubrivivax albus</name>
    <dbReference type="NCBI Taxonomy" id="2499835"/>
    <lineage>
        <taxon>Bacteria</taxon>
        <taxon>Pseudomonadati</taxon>
        <taxon>Pseudomonadota</taxon>
        <taxon>Betaproteobacteria</taxon>
        <taxon>Burkholderiales</taxon>
        <taxon>Sphaerotilaceae</taxon>
        <taxon>Rubrivivax</taxon>
    </lineage>
</organism>
<evidence type="ECO:0000313" key="1">
    <source>
        <dbReference type="EMBL" id="RVT48386.1"/>
    </source>
</evidence>
<keyword evidence="2" id="KW-1185">Reference proteome</keyword>
<dbReference type="RefSeq" id="WP_128200769.1">
    <property type="nucleotide sequence ID" value="NZ_SACT01000010.1"/>
</dbReference>
<dbReference type="AlphaFoldDB" id="A0A3S2ULK5"/>
<name>A0A3S2ULK5_9BURK</name>
<gene>
    <name evidence="1" type="ORF">ENE75_22075</name>
</gene>
<dbReference type="Proteomes" id="UP000288178">
    <property type="component" value="Unassembled WGS sequence"/>
</dbReference>
<sequence length="71" mass="8655">MTTRERPQQREVETPEQVLALAKAWHARQVEILRASLGPSWPTHREWVLDYLRQEIRQRLIARGWRPRDER</sequence>